<dbReference type="PIRSF" id="PIRSF005919">
    <property type="entry name" value="UCP005919"/>
    <property type="match status" value="1"/>
</dbReference>
<sequence>MNTNYSKIIDKNNEPSRLFVGGVHGKEGITTIKALSQLSDDSVSSGKLRIYNFDETPYLSTINKEYYSSDMGKKVISLIKKYKPMIYLEAHCYKEKSYEKLVDEDRKSRVGVPPLIELEEGILMGSVAPFLRLNCFKRQDICLTLEIPCSPSKKALDVYVTILKDVASSKTRNDLEETIGSRYPEQVETARRYAIEFFGNYPPF</sequence>
<dbReference type="PATRIC" id="fig|129848.4.peg.577"/>
<dbReference type="KEGG" id="mcub:MCBB_0573"/>
<dbReference type="EMBL" id="LT607756">
    <property type="protein sequence ID" value="SCG85147.1"/>
    <property type="molecule type" value="Genomic_DNA"/>
</dbReference>
<reference evidence="1 2" key="1">
    <citation type="submission" date="2016-08" db="EMBL/GenBank/DDBJ databases">
        <authorList>
            <person name="Seilhamer J.J."/>
        </authorList>
    </citation>
    <scope>NUCLEOTIDE SEQUENCE [LARGE SCALE GENOMIC DNA]</scope>
    <source>
        <strain evidence="1">Buetzberg</strain>
    </source>
</reference>
<dbReference type="AlphaFoldDB" id="A0A1D3L0N9"/>
<dbReference type="GeneID" id="30411431"/>
<dbReference type="Pfam" id="PF09892">
    <property type="entry name" value="DUF2119"/>
    <property type="match status" value="1"/>
</dbReference>
<name>A0A1D3L0N9_9EURY</name>
<dbReference type="InterPro" id="IPR019218">
    <property type="entry name" value="DUF2119"/>
</dbReference>
<accession>A0A1D3L0N9</accession>
<dbReference type="RefSeq" id="WP_071906344.1">
    <property type="nucleotide sequence ID" value="NZ_LT607756.1"/>
</dbReference>
<evidence type="ECO:0000313" key="1">
    <source>
        <dbReference type="EMBL" id="SCG85147.1"/>
    </source>
</evidence>
<evidence type="ECO:0008006" key="3">
    <source>
        <dbReference type="Google" id="ProtNLM"/>
    </source>
</evidence>
<proteinExistence type="predicted"/>
<dbReference type="OrthoDB" id="70832at2157"/>
<organism evidence="1 2">
    <name type="scientific">Methanobacterium congolense</name>
    <dbReference type="NCBI Taxonomy" id="118062"/>
    <lineage>
        <taxon>Archaea</taxon>
        <taxon>Methanobacteriati</taxon>
        <taxon>Methanobacteriota</taxon>
        <taxon>Methanomada group</taxon>
        <taxon>Methanobacteria</taxon>
        <taxon>Methanobacteriales</taxon>
        <taxon>Methanobacteriaceae</taxon>
        <taxon>Methanobacterium</taxon>
    </lineage>
</organism>
<protein>
    <recommendedName>
        <fullName evidence="3">DUF2119 domain-containing protein</fullName>
    </recommendedName>
</protein>
<gene>
    <name evidence="1" type="ORF">MCBB_0573</name>
</gene>
<evidence type="ECO:0000313" key="2">
    <source>
        <dbReference type="Proteomes" id="UP000094707"/>
    </source>
</evidence>
<dbReference type="Proteomes" id="UP000094707">
    <property type="component" value="Chromosome I"/>
</dbReference>
<keyword evidence="2" id="KW-1185">Reference proteome</keyword>